<protein>
    <submittedName>
        <fullName evidence="1">Uncharacterized protein</fullName>
    </submittedName>
</protein>
<accession>A0A8H5BSW3</accession>
<gene>
    <name evidence="1" type="ORF">D9619_011531</name>
</gene>
<dbReference type="EMBL" id="JAACJJ010000003">
    <property type="protein sequence ID" value="KAF5328644.1"/>
    <property type="molecule type" value="Genomic_DNA"/>
</dbReference>
<evidence type="ECO:0000313" key="1">
    <source>
        <dbReference type="EMBL" id="KAF5328644.1"/>
    </source>
</evidence>
<name>A0A8H5BSW3_9AGAR</name>
<comment type="caution">
    <text evidence="1">The sequence shown here is derived from an EMBL/GenBank/DDBJ whole genome shotgun (WGS) entry which is preliminary data.</text>
</comment>
<keyword evidence="2" id="KW-1185">Reference proteome</keyword>
<evidence type="ECO:0000313" key="2">
    <source>
        <dbReference type="Proteomes" id="UP000567179"/>
    </source>
</evidence>
<proteinExistence type="predicted"/>
<sequence length="164" mass="18777">MAALQRLACVRCEFWPPRASTNACGTPIPRQLPSISISPRTRTVKTSWWRPPNWKRGIQDPATRLCELAATLRAAMPAWYTPHNRKLSKETLKKLENALKAIEATNVTNVNDLLPSSIHLALGDLTRMYQREDPDNRYPHLANRAKEMLAKWMPLFKISLQEFS</sequence>
<organism evidence="1 2">
    <name type="scientific">Psilocybe cf. subviscida</name>
    <dbReference type="NCBI Taxonomy" id="2480587"/>
    <lineage>
        <taxon>Eukaryota</taxon>
        <taxon>Fungi</taxon>
        <taxon>Dikarya</taxon>
        <taxon>Basidiomycota</taxon>
        <taxon>Agaricomycotina</taxon>
        <taxon>Agaricomycetes</taxon>
        <taxon>Agaricomycetidae</taxon>
        <taxon>Agaricales</taxon>
        <taxon>Agaricineae</taxon>
        <taxon>Strophariaceae</taxon>
        <taxon>Psilocybe</taxon>
    </lineage>
</organism>
<dbReference type="AlphaFoldDB" id="A0A8H5BSW3"/>
<dbReference type="Proteomes" id="UP000567179">
    <property type="component" value="Unassembled WGS sequence"/>
</dbReference>
<reference evidence="1 2" key="1">
    <citation type="journal article" date="2020" name="ISME J.">
        <title>Uncovering the hidden diversity of litter-decomposition mechanisms in mushroom-forming fungi.</title>
        <authorList>
            <person name="Floudas D."/>
            <person name="Bentzer J."/>
            <person name="Ahren D."/>
            <person name="Johansson T."/>
            <person name="Persson P."/>
            <person name="Tunlid A."/>
        </authorList>
    </citation>
    <scope>NUCLEOTIDE SEQUENCE [LARGE SCALE GENOMIC DNA]</scope>
    <source>
        <strain evidence="1 2">CBS 101986</strain>
    </source>
</reference>